<dbReference type="Pfam" id="PF12728">
    <property type="entry name" value="HTH_17"/>
    <property type="match status" value="1"/>
</dbReference>
<gene>
    <name evidence="2" type="ORF">CLV67_103191</name>
</gene>
<name>A0A2T0KIU4_9ACTN</name>
<dbReference type="OrthoDB" id="3394808at2"/>
<accession>A0A2T0KIU4</accession>
<sequence length="78" mass="8742">MADQPDLEARARAGEWLRPGDAAQLLGIGRTTMHRRLEDGTIGWRLHAGGHQRRVNPADVIRLLEQARAEHRGEMPQA</sequence>
<dbReference type="InterPro" id="IPR041657">
    <property type="entry name" value="HTH_17"/>
</dbReference>
<reference evidence="2 3" key="1">
    <citation type="submission" date="2018-03" db="EMBL/GenBank/DDBJ databases">
        <title>Genomic Encyclopedia of Archaeal and Bacterial Type Strains, Phase II (KMG-II): from individual species to whole genera.</title>
        <authorList>
            <person name="Goeker M."/>
        </authorList>
    </citation>
    <scope>NUCLEOTIDE SEQUENCE [LARGE SCALE GENOMIC DNA]</scope>
    <source>
        <strain evidence="2 3">DSM 43146</strain>
    </source>
</reference>
<dbReference type="Proteomes" id="UP000239415">
    <property type="component" value="Unassembled WGS sequence"/>
</dbReference>
<evidence type="ECO:0000259" key="1">
    <source>
        <dbReference type="Pfam" id="PF12728"/>
    </source>
</evidence>
<protein>
    <submittedName>
        <fullName evidence="2">Excisionase family DNA binding protein</fullName>
    </submittedName>
</protein>
<evidence type="ECO:0000313" key="2">
    <source>
        <dbReference type="EMBL" id="PRX23443.1"/>
    </source>
</evidence>
<evidence type="ECO:0000313" key="3">
    <source>
        <dbReference type="Proteomes" id="UP000239415"/>
    </source>
</evidence>
<feature type="domain" description="Helix-turn-helix" evidence="1">
    <location>
        <begin position="16"/>
        <end position="67"/>
    </location>
</feature>
<dbReference type="AlphaFoldDB" id="A0A2T0KIU4"/>
<dbReference type="EMBL" id="PVMZ01000003">
    <property type="protein sequence ID" value="PRX23443.1"/>
    <property type="molecule type" value="Genomic_DNA"/>
</dbReference>
<dbReference type="SUPFAM" id="SSF46955">
    <property type="entry name" value="Putative DNA-binding domain"/>
    <property type="match status" value="1"/>
</dbReference>
<proteinExistence type="predicted"/>
<dbReference type="InterPro" id="IPR009061">
    <property type="entry name" value="DNA-bd_dom_put_sf"/>
</dbReference>
<dbReference type="RefSeq" id="WP_106316646.1">
    <property type="nucleotide sequence ID" value="NZ_BOMO01000041.1"/>
</dbReference>
<keyword evidence="3" id="KW-1185">Reference proteome</keyword>
<comment type="caution">
    <text evidence="2">The sequence shown here is derived from an EMBL/GenBank/DDBJ whole genome shotgun (WGS) entry which is preliminary data.</text>
</comment>
<organism evidence="2 3">
    <name type="scientific">Actinoplanes italicus</name>
    <dbReference type="NCBI Taxonomy" id="113567"/>
    <lineage>
        <taxon>Bacteria</taxon>
        <taxon>Bacillati</taxon>
        <taxon>Actinomycetota</taxon>
        <taxon>Actinomycetes</taxon>
        <taxon>Micromonosporales</taxon>
        <taxon>Micromonosporaceae</taxon>
        <taxon>Actinoplanes</taxon>
    </lineage>
</organism>